<dbReference type="PANTHER" id="PTHR43649:SF14">
    <property type="entry name" value="BLR3389 PROTEIN"/>
    <property type="match status" value="1"/>
</dbReference>
<evidence type="ECO:0000313" key="1">
    <source>
        <dbReference type="EMBL" id="MFH8253314.1"/>
    </source>
</evidence>
<sequence length="324" mass="34799">LPNLLNGRNAPDVYFEWVGNRLLERDADGFVADLSPFIEDGPLTGVLEEGQYGAATLDGRVLMVPHIADVTNVLWYNTEILDAAGIEAPTSWDELLDACDTLAADGIIPIASGNKDLWAAGNWLAHLVSRVVGHEEYDKALSGEADFSAPEWQQAFGYVEELAAHKCVNESVNAIDDNEGAQLFFQGKAAMHAIGSWLVSWAIDEAPDLDFDFVNLPAMPGEADPDSVIGVITGYVVNAKSDHDKQEKAAEFLALLSSADNTQAFVEAEAVPVTATASESIDERTVRLNSLLSESDVVISPPDTGYDLDVADAFYRSLAEVLGG</sequence>
<dbReference type="SUPFAM" id="SSF53850">
    <property type="entry name" value="Periplasmic binding protein-like II"/>
    <property type="match status" value="1"/>
</dbReference>
<feature type="non-terminal residue" evidence="1">
    <location>
        <position position="1"/>
    </location>
</feature>
<proteinExistence type="predicted"/>
<feature type="non-terminal residue" evidence="1">
    <location>
        <position position="324"/>
    </location>
</feature>
<protein>
    <submittedName>
        <fullName evidence="1">ABC transporter substrate-binding protein</fullName>
    </submittedName>
</protein>
<organism evidence="1 2">
    <name type="scientific">Microbacterium alkaliflavum</name>
    <dbReference type="NCBI Taxonomy" id="3248839"/>
    <lineage>
        <taxon>Bacteria</taxon>
        <taxon>Bacillati</taxon>
        <taxon>Actinomycetota</taxon>
        <taxon>Actinomycetes</taxon>
        <taxon>Micrococcales</taxon>
        <taxon>Microbacteriaceae</taxon>
        <taxon>Microbacterium</taxon>
    </lineage>
</organism>
<keyword evidence="2" id="KW-1185">Reference proteome</keyword>
<dbReference type="Gene3D" id="3.40.190.10">
    <property type="entry name" value="Periplasmic binding protein-like II"/>
    <property type="match status" value="2"/>
</dbReference>
<dbReference type="RefSeq" id="WP_397558734.1">
    <property type="nucleotide sequence ID" value="NZ_JBIQWL010000031.1"/>
</dbReference>
<comment type="caution">
    <text evidence="1">The sequence shown here is derived from an EMBL/GenBank/DDBJ whole genome shotgun (WGS) entry which is preliminary data.</text>
</comment>
<gene>
    <name evidence="1" type="ORF">ACH3VR_23320</name>
</gene>
<dbReference type="PANTHER" id="PTHR43649">
    <property type="entry name" value="ARABINOSE-BINDING PROTEIN-RELATED"/>
    <property type="match status" value="1"/>
</dbReference>
<name>A0ABW7QEH3_9MICO</name>
<reference evidence="1 2" key="1">
    <citation type="submission" date="2024-09" db="EMBL/GenBank/DDBJ databases">
        <authorList>
            <person name="Pan X."/>
        </authorList>
    </citation>
    <scope>NUCLEOTIDE SEQUENCE [LARGE SCALE GENOMIC DNA]</scope>
    <source>
        <strain evidence="1 2">B2969</strain>
    </source>
</reference>
<dbReference type="InterPro" id="IPR006059">
    <property type="entry name" value="SBP"/>
</dbReference>
<evidence type="ECO:0000313" key="2">
    <source>
        <dbReference type="Proteomes" id="UP001610861"/>
    </source>
</evidence>
<dbReference type="EMBL" id="JBIQWL010000031">
    <property type="protein sequence ID" value="MFH8253314.1"/>
    <property type="molecule type" value="Genomic_DNA"/>
</dbReference>
<dbReference type="InterPro" id="IPR050490">
    <property type="entry name" value="Bact_solute-bd_prot1"/>
</dbReference>
<dbReference type="Pfam" id="PF01547">
    <property type="entry name" value="SBP_bac_1"/>
    <property type="match status" value="1"/>
</dbReference>
<dbReference type="Proteomes" id="UP001610861">
    <property type="component" value="Unassembled WGS sequence"/>
</dbReference>
<accession>A0ABW7QEH3</accession>